<protein>
    <submittedName>
        <fullName evidence="3">UPF0699 transmembrane protein YdbS</fullName>
    </submittedName>
</protein>
<proteinExistence type="predicted"/>
<keyword evidence="1" id="KW-1133">Transmembrane helix</keyword>
<gene>
    <name evidence="3" type="primary">ydbS</name>
    <name evidence="3" type="ORF">GCM10007380_10110</name>
</gene>
<dbReference type="OrthoDB" id="1750577at2"/>
<feature type="transmembrane region" description="Helical" evidence="1">
    <location>
        <begin position="16"/>
        <end position="38"/>
    </location>
</feature>
<dbReference type="Pfam" id="PF03703">
    <property type="entry name" value="bPH_2"/>
    <property type="match status" value="1"/>
</dbReference>
<reference evidence="4" key="1">
    <citation type="journal article" date="2019" name="Int. J. Syst. Evol. Microbiol.">
        <title>The Global Catalogue of Microorganisms (GCM) 10K type strain sequencing project: providing services to taxonomists for standard genome sequencing and annotation.</title>
        <authorList>
            <consortium name="The Broad Institute Genomics Platform"/>
            <consortium name="The Broad Institute Genome Sequencing Center for Infectious Disease"/>
            <person name="Wu L."/>
            <person name="Ma J."/>
        </authorList>
    </citation>
    <scope>NUCLEOTIDE SEQUENCE [LARGE SCALE GENOMIC DNA]</scope>
    <source>
        <strain evidence="4">CGMCC 1.14993</strain>
    </source>
</reference>
<dbReference type="RefSeq" id="WP_087999233.1">
    <property type="nucleotide sequence ID" value="NZ_BMHB01000001.1"/>
</dbReference>
<feature type="transmembrane region" description="Helical" evidence="1">
    <location>
        <begin position="44"/>
        <end position="67"/>
    </location>
</feature>
<evidence type="ECO:0000313" key="4">
    <source>
        <dbReference type="Proteomes" id="UP000626244"/>
    </source>
</evidence>
<feature type="domain" description="YdbS-like PH" evidence="2">
    <location>
        <begin position="75"/>
        <end position="148"/>
    </location>
</feature>
<dbReference type="Proteomes" id="UP000626244">
    <property type="component" value="Unassembled WGS sequence"/>
</dbReference>
<dbReference type="AlphaFoldDB" id="A0A8J3AJG6"/>
<dbReference type="PANTHER" id="PTHR34473">
    <property type="entry name" value="UPF0699 TRANSMEMBRANE PROTEIN YDBS"/>
    <property type="match status" value="1"/>
</dbReference>
<evidence type="ECO:0000259" key="2">
    <source>
        <dbReference type="Pfam" id="PF03703"/>
    </source>
</evidence>
<sequence>MRADPSQRPSPKMRSVWRIISLLSSISLLALPIIYYFLMRYFSFPSFVLMILTGIVLAAILFLTLFLPSLKMKYTAYEIYENELEIQKGMFIIKRIIIPMVRVQHVTTEVGPLLRRYGLSTVNISTAATTHEIEGLEHHVAEKLRDKIVYLARISDDDV</sequence>
<accession>A0A8J3AJG6</accession>
<evidence type="ECO:0000256" key="1">
    <source>
        <dbReference type="SAM" id="Phobius"/>
    </source>
</evidence>
<keyword evidence="1 3" id="KW-0812">Transmembrane</keyword>
<comment type="caution">
    <text evidence="3">The sequence shown here is derived from an EMBL/GenBank/DDBJ whole genome shotgun (WGS) entry which is preliminary data.</text>
</comment>
<keyword evidence="1" id="KW-0472">Membrane</keyword>
<organism evidence="3 4">
    <name type="scientific">Gottfriedia solisilvae</name>
    <dbReference type="NCBI Taxonomy" id="1516104"/>
    <lineage>
        <taxon>Bacteria</taxon>
        <taxon>Bacillati</taxon>
        <taxon>Bacillota</taxon>
        <taxon>Bacilli</taxon>
        <taxon>Bacillales</taxon>
        <taxon>Bacillaceae</taxon>
        <taxon>Gottfriedia</taxon>
    </lineage>
</organism>
<dbReference type="EMBL" id="BMHB01000001">
    <property type="protein sequence ID" value="GGI11890.1"/>
    <property type="molecule type" value="Genomic_DNA"/>
</dbReference>
<keyword evidence="4" id="KW-1185">Reference proteome</keyword>
<dbReference type="PANTHER" id="PTHR34473:SF2">
    <property type="entry name" value="UPF0699 TRANSMEMBRANE PROTEIN YDBT"/>
    <property type="match status" value="1"/>
</dbReference>
<name>A0A8J3AJG6_9BACI</name>
<dbReference type="InterPro" id="IPR005182">
    <property type="entry name" value="YdbS-like_PH"/>
</dbReference>
<evidence type="ECO:0000313" key="3">
    <source>
        <dbReference type="EMBL" id="GGI11890.1"/>
    </source>
</evidence>